<comment type="catalytic activity">
    <reaction evidence="8 10">
        <text>D-xylulose + ATP = D-xylulose 5-phosphate + ADP + H(+)</text>
        <dbReference type="Rhea" id="RHEA:10964"/>
        <dbReference type="ChEBI" id="CHEBI:15378"/>
        <dbReference type="ChEBI" id="CHEBI:17140"/>
        <dbReference type="ChEBI" id="CHEBI:30616"/>
        <dbReference type="ChEBI" id="CHEBI:57737"/>
        <dbReference type="ChEBI" id="CHEBI:456216"/>
        <dbReference type="EC" id="2.7.1.17"/>
    </reaction>
</comment>
<evidence type="ECO:0000256" key="8">
    <source>
        <dbReference type="HAMAP-Rule" id="MF_02220"/>
    </source>
</evidence>
<dbReference type="InterPro" id="IPR018484">
    <property type="entry name" value="FGGY_N"/>
</dbReference>
<accession>A0A2A6FN06</accession>
<gene>
    <name evidence="8 10 13" type="primary">xylB</name>
    <name evidence="13" type="ORF">CN311_00050</name>
</gene>
<comment type="similarity">
    <text evidence="1 8 9">Belongs to the FGGY kinase family.</text>
</comment>
<name>A0A2A6FN06_9HYPH</name>
<dbReference type="GO" id="GO:0005998">
    <property type="term" value="P:xylulose catabolic process"/>
    <property type="evidence" value="ECO:0007669"/>
    <property type="project" value="UniProtKB-UniRule"/>
</dbReference>
<dbReference type="Gene3D" id="3.30.420.40">
    <property type="match status" value="2"/>
</dbReference>
<evidence type="ECO:0000256" key="2">
    <source>
        <dbReference type="ARBA" id="ARBA00022629"/>
    </source>
</evidence>
<evidence type="ECO:0000259" key="11">
    <source>
        <dbReference type="Pfam" id="PF00370"/>
    </source>
</evidence>
<organism evidence="13 14">
    <name type="scientific">Mesorhizobium sanjuanii</name>
    <dbReference type="NCBI Taxonomy" id="2037900"/>
    <lineage>
        <taxon>Bacteria</taxon>
        <taxon>Pseudomonadati</taxon>
        <taxon>Pseudomonadota</taxon>
        <taxon>Alphaproteobacteria</taxon>
        <taxon>Hyphomicrobiales</taxon>
        <taxon>Phyllobacteriaceae</taxon>
        <taxon>Mesorhizobium</taxon>
    </lineage>
</organism>
<dbReference type="GO" id="GO:0005524">
    <property type="term" value="F:ATP binding"/>
    <property type="evidence" value="ECO:0007669"/>
    <property type="project" value="UniProtKB-UniRule"/>
</dbReference>
<dbReference type="InterPro" id="IPR000577">
    <property type="entry name" value="Carb_kinase_FGGY"/>
</dbReference>
<dbReference type="InterPro" id="IPR018483">
    <property type="entry name" value="Carb_kinase_FGGY_CS"/>
</dbReference>
<feature type="domain" description="Carbohydrate kinase FGGY N-terminal" evidence="11">
    <location>
        <begin position="5"/>
        <end position="247"/>
    </location>
</feature>
<dbReference type="PROSITE" id="PS00933">
    <property type="entry name" value="FGGY_KINASES_1"/>
    <property type="match status" value="1"/>
</dbReference>
<feature type="domain" description="Carbohydrate kinase FGGY C-terminal" evidence="12">
    <location>
        <begin position="258"/>
        <end position="447"/>
    </location>
</feature>
<dbReference type="HAMAP" id="MF_02220">
    <property type="entry name" value="XylB"/>
    <property type="match status" value="1"/>
</dbReference>
<sequence>MTQALLGIDIGTSGCKALLIDADGAVLASCTETYGLSQPHPGWTEQDPQLWIEGARVAVAGILARKPDVEIVAVGLSGQMHGLTPLDEAHKVLRPAILWNDQRNGPECDEINERAGGIEGLLARTNNRMLVGYTGGKILWMRNNEPALFSRLRHVLNPKDYLRLVLTGELATEVSDASGTGLFDTRKRVWATGLLGLLGLDSSLLPPCHESHVVSGRVSKSGAALFGLPAGAPVVGGGGDSVIQTIGSGVIAPGELQTTIGTAGIVATALDEPVANPDGRLQVFCNVAPDKWHCMGVSLNAGGAMDWLRALLGSFAGGDTPSAERMVAIAAEAPVGSRGLLFLPYLNGERCPHPDPSARGGFVGLTARHGAADMARSVMEGVTHSLFDIYALMEKVGIGRTVIKASGGGARSALWRQMQADLFGCDVVTTEGAAEGGAFGAALIAGVGVGVWPSAIEAARSCRPVTRETADAAAGELLRKAFEIYGGLYGALVPSFAAIGKAGLDR</sequence>
<dbReference type="PANTHER" id="PTHR43095:SF5">
    <property type="entry name" value="XYLULOSE KINASE"/>
    <property type="match status" value="1"/>
</dbReference>
<reference evidence="13 14" key="1">
    <citation type="submission" date="2017-09" db="EMBL/GenBank/DDBJ databases">
        <title>Mesorhizobum sanjuanii sp. nov. isolated from nodules of Lotus tenuis in saline-alkaline lowlands of Flooding Pampa.</title>
        <authorList>
            <person name="Sannazzaro A.I."/>
            <person name="Torres Tejerizo G.A."/>
            <person name="Fontana F."/>
            <person name="Cumpa Velazquez L.M."/>
            <person name="Hansen L."/>
            <person name="Pistorio M."/>
            <person name="Estrella M.J."/>
        </authorList>
    </citation>
    <scope>NUCLEOTIDE SEQUENCE [LARGE SCALE GENOMIC DNA]</scope>
    <source>
        <strain evidence="13 14">BSA136</strain>
    </source>
</reference>
<dbReference type="AlphaFoldDB" id="A0A2A6FN06"/>
<evidence type="ECO:0000256" key="9">
    <source>
        <dbReference type="RuleBase" id="RU003733"/>
    </source>
</evidence>
<keyword evidence="4 8" id="KW-0547">Nucleotide-binding</keyword>
<evidence type="ECO:0000259" key="12">
    <source>
        <dbReference type="Pfam" id="PF02782"/>
    </source>
</evidence>
<dbReference type="RefSeq" id="WP_097571430.1">
    <property type="nucleotide sequence ID" value="NZ_NWQG01000001.1"/>
</dbReference>
<comment type="function">
    <text evidence="8">Catalyzes the phosphorylation of D-xylulose to D-xylulose 5-phosphate.</text>
</comment>
<keyword evidence="7 8" id="KW-0119">Carbohydrate metabolism</keyword>
<dbReference type="PANTHER" id="PTHR43095">
    <property type="entry name" value="SUGAR KINASE"/>
    <property type="match status" value="1"/>
</dbReference>
<dbReference type="PROSITE" id="PS00445">
    <property type="entry name" value="FGGY_KINASES_2"/>
    <property type="match status" value="1"/>
</dbReference>
<keyword evidence="2 8" id="KW-0859">Xylose metabolism</keyword>
<dbReference type="PIRSF" id="PIRSF000538">
    <property type="entry name" value="GlpK"/>
    <property type="match status" value="1"/>
</dbReference>
<proteinExistence type="inferred from homology"/>
<dbReference type="CDD" id="cd07808">
    <property type="entry name" value="ASKHA_NBD_FGGY_EcXK-like"/>
    <property type="match status" value="1"/>
</dbReference>
<keyword evidence="6 8" id="KW-0067">ATP-binding</keyword>
<dbReference type="GO" id="GO:0042732">
    <property type="term" value="P:D-xylose metabolic process"/>
    <property type="evidence" value="ECO:0007669"/>
    <property type="project" value="UniProtKB-KW"/>
</dbReference>
<feature type="active site" description="Proton acceptor" evidence="8">
    <location>
        <position position="240"/>
    </location>
</feature>
<evidence type="ECO:0000256" key="4">
    <source>
        <dbReference type="ARBA" id="ARBA00022741"/>
    </source>
</evidence>
<dbReference type="EC" id="2.7.1.17" evidence="8 10"/>
<evidence type="ECO:0000256" key="3">
    <source>
        <dbReference type="ARBA" id="ARBA00022679"/>
    </source>
</evidence>
<dbReference type="Proteomes" id="UP000219182">
    <property type="component" value="Unassembled WGS sequence"/>
</dbReference>
<dbReference type="InterPro" id="IPR018485">
    <property type="entry name" value="FGGY_C"/>
</dbReference>
<keyword evidence="3 8" id="KW-0808">Transferase</keyword>
<dbReference type="InterPro" id="IPR043129">
    <property type="entry name" value="ATPase_NBD"/>
</dbReference>
<keyword evidence="14" id="KW-1185">Reference proteome</keyword>
<dbReference type="Pfam" id="PF00370">
    <property type="entry name" value="FGGY_N"/>
    <property type="match status" value="1"/>
</dbReference>
<protein>
    <recommendedName>
        <fullName evidence="8 10">Xylulose kinase</fullName>
        <shortName evidence="8 10">Xylulokinase</shortName>
        <ecNumber evidence="8 10">2.7.1.17</ecNumber>
    </recommendedName>
</protein>
<evidence type="ECO:0000256" key="5">
    <source>
        <dbReference type="ARBA" id="ARBA00022777"/>
    </source>
</evidence>
<evidence type="ECO:0000313" key="14">
    <source>
        <dbReference type="Proteomes" id="UP000219182"/>
    </source>
</evidence>
<evidence type="ECO:0000256" key="7">
    <source>
        <dbReference type="ARBA" id="ARBA00023277"/>
    </source>
</evidence>
<dbReference type="InterPro" id="IPR006000">
    <property type="entry name" value="Xylulokinase"/>
</dbReference>
<comment type="caution">
    <text evidence="13">The sequence shown here is derived from an EMBL/GenBank/DDBJ whole genome shotgun (WGS) entry which is preliminary data.</text>
</comment>
<dbReference type="GO" id="GO:0004856">
    <property type="term" value="F:D-xylulokinase activity"/>
    <property type="evidence" value="ECO:0007669"/>
    <property type="project" value="UniProtKB-UniRule"/>
</dbReference>
<evidence type="ECO:0000313" key="13">
    <source>
        <dbReference type="EMBL" id="PDQ23125.1"/>
    </source>
</evidence>
<dbReference type="NCBIfam" id="TIGR01312">
    <property type="entry name" value="XylB"/>
    <property type="match status" value="1"/>
</dbReference>
<feature type="site" description="Important for activity" evidence="8">
    <location>
        <position position="9"/>
    </location>
</feature>
<dbReference type="Pfam" id="PF02782">
    <property type="entry name" value="FGGY_C"/>
    <property type="match status" value="1"/>
</dbReference>
<evidence type="ECO:0000256" key="6">
    <source>
        <dbReference type="ARBA" id="ARBA00022840"/>
    </source>
</evidence>
<evidence type="ECO:0000256" key="1">
    <source>
        <dbReference type="ARBA" id="ARBA00009156"/>
    </source>
</evidence>
<keyword evidence="5 8" id="KW-0418">Kinase</keyword>
<dbReference type="EMBL" id="NWQG01000001">
    <property type="protein sequence ID" value="PDQ23125.1"/>
    <property type="molecule type" value="Genomic_DNA"/>
</dbReference>
<evidence type="ECO:0000256" key="10">
    <source>
        <dbReference type="RuleBase" id="RU364073"/>
    </source>
</evidence>
<dbReference type="SUPFAM" id="SSF53067">
    <property type="entry name" value="Actin-like ATPase domain"/>
    <property type="match status" value="2"/>
</dbReference>
<dbReference type="InterPro" id="IPR050406">
    <property type="entry name" value="FGGY_Carb_Kinase"/>
</dbReference>
<feature type="binding site" evidence="8">
    <location>
        <begin position="80"/>
        <end position="81"/>
    </location>
    <ligand>
        <name>substrate</name>
    </ligand>
</feature>